<dbReference type="InterPro" id="IPR011990">
    <property type="entry name" value="TPR-like_helical_dom_sf"/>
</dbReference>
<evidence type="ECO:0000313" key="5">
    <source>
        <dbReference type="Proteomes" id="UP001152523"/>
    </source>
</evidence>
<dbReference type="NCBIfam" id="TIGR00756">
    <property type="entry name" value="PPR"/>
    <property type="match status" value="1"/>
</dbReference>
<comment type="caution">
    <text evidence="4">The sequence shown here is derived from an EMBL/GenBank/DDBJ whole genome shotgun (WGS) entry which is preliminary data.</text>
</comment>
<dbReference type="AlphaFoldDB" id="A0AAV0C2G3"/>
<dbReference type="InterPro" id="IPR002885">
    <property type="entry name" value="PPR_rpt"/>
</dbReference>
<feature type="repeat" description="PPR" evidence="2">
    <location>
        <begin position="406"/>
        <end position="440"/>
    </location>
</feature>
<dbReference type="GO" id="GO:0009507">
    <property type="term" value="C:chloroplast"/>
    <property type="evidence" value="ECO:0007669"/>
    <property type="project" value="TreeGrafter"/>
</dbReference>
<dbReference type="EMBL" id="CAMAPF010000011">
    <property type="protein sequence ID" value="CAH9064422.1"/>
    <property type="molecule type" value="Genomic_DNA"/>
</dbReference>
<feature type="repeat" description="PPR" evidence="2">
    <location>
        <begin position="336"/>
        <end position="370"/>
    </location>
</feature>
<dbReference type="PROSITE" id="PS51375">
    <property type="entry name" value="PPR"/>
    <property type="match status" value="3"/>
</dbReference>
<evidence type="ECO:0000313" key="4">
    <source>
        <dbReference type="EMBL" id="CAH9064422.1"/>
    </source>
</evidence>
<dbReference type="PANTHER" id="PTHR46935">
    <property type="entry name" value="OS01G0674700 PROTEIN"/>
    <property type="match status" value="1"/>
</dbReference>
<name>A0AAV0C2G3_9ASTE</name>
<dbReference type="Gene3D" id="1.25.40.10">
    <property type="entry name" value="Tetratricopeptide repeat domain"/>
    <property type="match status" value="3"/>
</dbReference>
<feature type="repeat" description="PPR" evidence="2">
    <location>
        <begin position="371"/>
        <end position="405"/>
    </location>
</feature>
<evidence type="ECO:0000256" key="1">
    <source>
        <dbReference type="ARBA" id="ARBA00022737"/>
    </source>
</evidence>
<dbReference type="GO" id="GO:0009658">
    <property type="term" value="P:chloroplast organization"/>
    <property type="evidence" value="ECO:0007669"/>
    <property type="project" value="InterPro"/>
</dbReference>
<dbReference type="Pfam" id="PF13812">
    <property type="entry name" value="PPR_3"/>
    <property type="match status" value="2"/>
</dbReference>
<evidence type="ECO:0008006" key="6">
    <source>
        <dbReference type="Google" id="ProtNLM"/>
    </source>
</evidence>
<evidence type="ECO:0000256" key="2">
    <source>
        <dbReference type="PROSITE-ProRule" id="PRU00708"/>
    </source>
</evidence>
<proteinExistence type="predicted"/>
<reference evidence="4" key="1">
    <citation type="submission" date="2022-07" db="EMBL/GenBank/DDBJ databases">
        <authorList>
            <person name="Macas J."/>
            <person name="Novak P."/>
            <person name="Neumann P."/>
        </authorList>
    </citation>
    <scope>NUCLEOTIDE SEQUENCE</scope>
</reference>
<keyword evidence="5" id="KW-1185">Reference proteome</keyword>
<dbReference type="Pfam" id="PF01535">
    <property type="entry name" value="PPR"/>
    <property type="match status" value="2"/>
</dbReference>
<protein>
    <recommendedName>
        <fullName evidence="6">Pentatricopeptide repeat-containing protein</fullName>
    </recommendedName>
</protein>
<dbReference type="InterPro" id="IPR044645">
    <property type="entry name" value="DG1/EMB2279-like"/>
</dbReference>
<keyword evidence="1" id="KW-0677">Repeat</keyword>
<evidence type="ECO:0000256" key="3">
    <source>
        <dbReference type="SAM" id="MobiDB-lite"/>
    </source>
</evidence>
<dbReference type="PANTHER" id="PTHR46935:SF2">
    <property type="entry name" value="PENTACOTRIPEPTIDE-REPEAT REGION OF PRORP DOMAIN-CONTAINING PROTEIN"/>
    <property type="match status" value="1"/>
</dbReference>
<gene>
    <name evidence="4" type="ORF">CEPIT_LOCUS2111</name>
</gene>
<dbReference type="Proteomes" id="UP001152523">
    <property type="component" value="Unassembled WGS sequence"/>
</dbReference>
<organism evidence="4 5">
    <name type="scientific">Cuscuta epithymum</name>
    <dbReference type="NCBI Taxonomy" id="186058"/>
    <lineage>
        <taxon>Eukaryota</taxon>
        <taxon>Viridiplantae</taxon>
        <taxon>Streptophyta</taxon>
        <taxon>Embryophyta</taxon>
        <taxon>Tracheophyta</taxon>
        <taxon>Spermatophyta</taxon>
        <taxon>Magnoliopsida</taxon>
        <taxon>eudicotyledons</taxon>
        <taxon>Gunneridae</taxon>
        <taxon>Pentapetalae</taxon>
        <taxon>asterids</taxon>
        <taxon>lamiids</taxon>
        <taxon>Solanales</taxon>
        <taxon>Convolvulaceae</taxon>
        <taxon>Cuscuteae</taxon>
        <taxon>Cuscuta</taxon>
        <taxon>Cuscuta subgen. Cuscuta</taxon>
    </lineage>
</organism>
<sequence length="779" mass="89109">MEVCAGARRLPFPPEKRDVEKIKQKLLQSGVEPTPKIIHNICKKRLQKVNRRQAKQAAKEPRPLTDAQKETLAEEFHFQAIKSEYKSFERTVNAKNEGKLIGRPWERLHKLQMQELSSENMQYSGDKLSAQPLRELRDILECEREKYRWILDDDVQIEDGLSGNKSSNWEPPKLRGGESGAIRFVIDKLSGTKIVAKNYKFVRVMKHSGLQFTERQMLRLVEGLGDRGEWRHALSVVEWVYNLKEHKYCRSRFVYTKLLAVLGKSMRPHEALEVFNLMRGDARIYPDMAAYHSLCVILGQAGLLKELIRIIDCMKEKPKKIQNMRHKDWDPAILPDVVIYNAVLNACVPSRQWRGVHWVFQQLRKNALKPNGATYGLAMEVMLRSRKYDLVHEFFEKMKASGVAVKAITYKVLVKAFWEEGKANEAIHAVREMEQRGVIGTPCVYYELACCLCYHGKLEGAFFEIKKLRSLGWTRPLAVTFTGMILSSMDGGHIDNCITIYEHSKKHCKMDTGIINAMLKVYGRNDMFLEAKELYELTKKVDTGSQISISPDIYTFSSMLEASAHSLQWEYFENVYKEMTLVGHQLDTKKHAHLLVDASKAGKGHLLDHAFDTILEAGKVPPLSFFTEILCSAISQHNHERAVSMVNMLAVAPYQITEHEWIEFFEGNQDRVKNAHFQELLEMLCTEGLRSEATIVNLSRALQSLLGDSGSNNLNSGGGNDLKSGKGGGVTDLIFNDYFDEFEELNLETVTTEEEDSHESGMPSTYEILQSWKEMEETR</sequence>
<accession>A0AAV0C2G3</accession>
<feature type="region of interest" description="Disordered" evidence="3">
    <location>
        <begin position="752"/>
        <end position="779"/>
    </location>
</feature>